<dbReference type="InterPro" id="IPR007345">
    <property type="entry name" value="Polysacch_pyruvyl_Trfase"/>
</dbReference>
<sequence>MFRRPKPFCMITHRCRGHRVEMKIYRSSPFECASLVSPVLLEEAGLIANKALPRAIFFFSANTQYENAGDALINRELLKVLRRWGSVRVAQSGAPEAFMRQLCLEPEELHYESRPALWMGAFLAGTQARFSRTERPYLALTPGDPGGIFDRDVMLRGALTLMLTLAGVRIVRLGVSLGRMSRGRLRFEAFMSRFYVHIGIRDSQSLDLARAHGFLNCGYFPDFALALDPTERSPKTDDHFNVVVSLRDDNLGWADRATLVRKLDQVIGAVSASQAVSLHFVAQVGIDGAFARYLKDRYAGRISSVMSEEQNIDRLANIYCRADLIVSNRLHALLLASACGAVPLGLLFPESNVKIVGLLGDLGLGDHWRNPNDEALPDVPGLMLRQKVVQAAFSNAGQMIGDRAEALFGS</sequence>
<evidence type="ECO:0000259" key="1">
    <source>
        <dbReference type="Pfam" id="PF04230"/>
    </source>
</evidence>
<proteinExistence type="predicted"/>
<gene>
    <name evidence="2" type="ORF">GAO09_08740</name>
</gene>
<accession>A0A6A8A925</accession>
<dbReference type="EMBL" id="WIXI01000039">
    <property type="protein sequence ID" value="MQY46140.1"/>
    <property type="molecule type" value="Genomic_DNA"/>
</dbReference>
<reference evidence="2 3" key="1">
    <citation type="submission" date="2019-11" db="EMBL/GenBank/DDBJ databases">
        <title>Genome analysis of Rhizobacterium cereale a novel genus and species isolated from maize roots in North Spain.</title>
        <authorList>
            <person name="Menendez E."/>
            <person name="Flores-Felix J.D."/>
            <person name="Ramirez-Bahena M.-H."/>
            <person name="Igual J.M."/>
            <person name="Garcia-Fraile P."/>
            <person name="Peix A."/>
            <person name="Velazquez E."/>
        </authorList>
    </citation>
    <scope>NUCLEOTIDE SEQUENCE [LARGE SCALE GENOMIC DNA]</scope>
    <source>
        <strain evidence="2 3">RZME27</strain>
    </source>
</reference>
<feature type="domain" description="Polysaccharide pyruvyl transferase" evidence="1">
    <location>
        <begin position="98"/>
        <end position="340"/>
    </location>
</feature>
<protein>
    <recommendedName>
        <fullName evidence="1">Polysaccharide pyruvyl transferase domain-containing protein</fullName>
    </recommendedName>
</protein>
<name>A0A6A8A925_9HYPH</name>
<organism evidence="2 3">
    <name type="scientific">Endobacterium cereale</name>
    <dbReference type="NCBI Taxonomy" id="2663029"/>
    <lineage>
        <taxon>Bacteria</taxon>
        <taxon>Pseudomonadati</taxon>
        <taxon>Pseudomonadota</taxon>
        <taxon>Alphaproteobacteria</taxon>
        <taxon>Hyphomicrobiales</taxon>
        <taxon>Rhizobiaceae</taxon>
        <taxon>Endobacterium</taxon>
    </lineage>
</organism>
<keyword evidence="3" id="KW-1185">Reference proteome</keyword>
<evidence type="ECO:0000313" key="3">
    <source>
        <dbReference type="Proteomes" id="UP000435138"/>
    </source>
</evidence>
<comment type="caution">
    <text evidence="2">The sequence shown here is derived from an EMBL/GenBank/DDBJ whole genome shotgun (WGS) entry which is preliminary data.</text>
</comment>
<evidence type="ECO:0000313" key="2">
    <source>
        <dbReference type="EMBL" id="MQY46140.1"/>
    </source>
</evidence>
<dbReference type="Proteomes" id="UP000435138">
    <property type="component" value="Unassembled WGS sequence"/>
</dbReference>
<dbReference type="Pfam" id="PF04230">
    <property type="entry name" value="PS_pyruv_trans"/>
    <property type="match status" value="1"/>
</dbReference>
<dbReference type="AlphaFoldDB" id="A0A6A8A925"/>